<keyword evidence="2" id="KW-0732">Signal</keyword>
<feature type="chain" id="PRO_5006156139" evidence="2">
    <location>
        <begin position="29"/>
        <end position="334"/>
    </location>
</feature>
<evidence type="ECO:0000256" key="1">
    <source>
        <dbReference type="SAM" id="MobiDB-lite"/>
    </source>
</evidence>
<gene>
    <name evidence="3" type="ORF">SE17_04190</name>
</gene>
<reference evidence="3 4" key="1">
    <citation type="submission" date="2015-09" db="EMBL/GenBank/DDBJ databases">
        <title>Draft genome sequence of Kouleothrix aurantiaca JCM 19913.</title>
        <authorList>
            <person name="Hemp J."/>
        </authorList>
    </citation>
    <scope>NUCLEOTIDE SEQUENCE [LARGE SCALE GENOMIC DNA]</scope>
    <source>
        <strain evidence="3 4">COM-B</strain>
    </source>
</reference>
<feature type="signal peptide" evidence="2">
    <location>
        <begin position="1"/>
        <end position="28"/>
    </location>
</feature>
<dbReference type="EMBL" id="LJCR01000067">
    <property type="protein sequence ID" value="KPV54370.1"/>
    <property type="molecule type" value="Genomic_DNA"/>
</dbReference>
<evidence type="ECO:0000313" key="3">
    <source>
        <dbReference type="EMBL" id="KPV54370.1"/>
    </source>
</evidence>
<dbReference type="Proteomes" id="UP000050509">
    <property type="component" value="Unassembled WGS sequence"/>
</dbReference>
<protein>
    <submittedName>
        <fullName evidence="3">Uncharacterized protein</fullName>
    </submittedName>
</protein>
<organism evidence="3 4">
    <name type="scientific">Kouleothrix aurantiaca</name>
    <dbReference type="NCBI Taxonomy" id="186479"/>
    <lineage>
        <taxon>Bacteria</taxon>
        <taxon>Bacillati</taxon>
        <taxon>Chloroflexota</taxon>
        <taxon>Chloroflexia</taxon>
        <taxon>Chloroflexales</taxon>
        <taxon>Roseiflexineae</taxon>
        <taxon>Roseiflexaceae</taxon>
        <taxon>Kouleothrix</taxon>
    </lineage>
</organism>
<keyword evidence="4" id="KW-1185">Reference proteome</keyword>
<feature type="compositionally biased region" description="Polar residues" evidence="1">
    <location>
        <begin position="64"/>
        <end position="80"/>
    </location>
</feature>
<proteinExistence type="predicted"/>
<dbReference type="AlphaFoldDB" id="A0A0P9D9H0"/>
<feature type="compositionally biased region" description="Low complexity" evidence="1">
    <location>
        <begin position="44"/>
        <end position="63"/>
    </location>
</feature>
<evidence type="ECO:0000313" key="4">
    <source>
        <dbReference type="Proteomes" id="UP000050509"/>
    </source>
</evidence>
<comment type="caution">
    <text evidence="3">The sequence shown here is derived from an EMBL/GenBank/DDBJ whole genome shotgun (WGS) entry which is preliminary data.</text>
</comment>
<accession>A0A0P9D9H0</accession>
<evidence type="ECO:0000256" key="2">
    <source>
        <dbReference type="SAM" id="SignalP"/>
    </source>
</evidence>
<sequence length="334" mass="34175">MFQVAFQQLWLRYATVALLLLLAACGTAETGRSPGAPAAQPTSGPGATVAPTVAAQPTTAPTQGSDGSANEPASTTTVVTSHGEPVNDQESLLDALRKAGANVQLGATVEQPFLSVSGTLLTVNGADVQVFEYENEAAAQADVAKLADTFAGRGTTMISWVASPHAYHSGRVIALYVGDDAATLKLLEGVLGTPVAELDLPARPSTTVSPGATAEASAGDRQVTDLKSLTDALRAAGLDVKNAGEVEQPFFDVTGSALKVNAADVQVFEFADTAAAKDAVGQLGPDGNPPTMMIDWVAPPHFYQAGRIVALYAGEDQAITDALTQSMGAQVAGR</sequence>
<name>A0A0P9D9H0_9CHLR</name>
<dbReference type="PATRIC" id="fig|186479.3.peg.9627"/>
<feature type="region of interest" description="Disordered" evidence="1">
    <location>
        <begin position="202"/>
        <end position="221"/>
    </location>
</feature>
<feature type="region of interest" description="Disordered" evidence="1">
    <location>
        <begin position="30"/>
        <end position="87"/>
    </location>
</feature>